<gene>
    <name evidence="2" type="ORF">P7H00_13180</name>
</gene>
<protein>
    <submittedName>
        <fullName evidence="2">Phage tail spike protein</fullName>
    </submittedName>
</protein>
<evidence type="ECO:0000259" key="1">
    <source>
        <dbReference type="Pfam" id="PF06605"/>
    </source>
</evidence>
<feature type="domain" description="Tail spike" evidence="1">
    <location>
        <begin position="109"/>
        <end position="353"/>
    </location>
</feature>
<evidence type="ECO:0000313" key="3">
    <source>
        <dbReference type="Proteomes" id="UP001180842"/>
    </source>
</evidence>
<dbReference type="AlphaFoldDB" id="A0AAE4L789"/>
<dbReference type="Pfam" id="PF06605">
    <property type="entry name" value="Prophage_tail"/>
    <property type="match status" value="1"/>
</dbReference>
<dbReference type="InterPro" id="IPR007119">
    <property type="entry name" value="Phage_tail_spike_N"/>
</dbReference>
<dbReference type="EMBL" id="JARQAI010000027">
    <property type="protein sequence ID" value="MDT2738062.1"/>
    <property type="molecule type" value="Genomic_DNA"/>
</dbReference>
<dbReference type="NCBIfam" id="TIGR01665">
    <property type="entry name" value="put_anti_recept"/>
    <property type="match status" value="1"/>
</dbReference>
<accession>A0AAE4L789</accession>
<reference evidence="2" key="1">
    <citation type="submission" date="2023-03" db="EMBL/GenBank/DDBJ databases">
        <authorList>
            <person name="Shen W."/>
            <person name="Cai J."/>
        </authorList>
    </citation>
    <scope>NUCLEOTIDE SEQUENCE</scope>
    <source>
        <strain evidence="2">P69-2</strain>
    </source>
</reference>
<proteinExistence type="predicted"/>
<name>A0AAE4L789_9ENTE</name>
<sequence length="769" mass="85304">MSSIILHDKTNNDWNSLGFGPLVDAMNPKVTREKHGIYDLQFQYPVNGPLFDELKIGRWIVSDAGPTIVSQAQRFEIATITKPIDGIVTVYCEHKRYQLLRTIVKVGEKMSTTKAQLALNRLLQLSEPKSDFTYFSDVQTDAGMDFSDPAKFENVQSALGGVRGSILDNFGGEYLFDNNKVSLLQSAGKESNVIIAYGKNLTDVTQEESIESTYTSVYGWAKDEEGKVITLPETYIDSEYVGSYTQRRIQMKDFSDETITTTAQLRTAVQNFIKNNKIGVPKVSIKAKYEELSSSVNADNLKLLESIDLCDYVTISFNQLGINTSAQIVKTVWNVGLDKYDSVELGDARTDFAKVLEDNKTDTGQIEDKLDWLEDAQNEASNILNNPGRGNVVIYPSLADPQEILIMDTKDIDTAKNVWKWNAGGLGFSSTGYNGTYDLAMTNNGAIVADRVTTGTLKAINIIGVTISGSTITSDGDNYRITMNNGKMTWYSKDKKKNVISLESVDSPQTDVGVVQYKMEPGGGFRILDTKSNLLMSSYDNGDSYGPWLSFNASNFIWSSSPYGGNTRISANKDQITLNAPTAYTFSGGNITGGSGSWGIYSSQETFFNSGLRVREGLSVAGGLSVSGTKSSLVTTKEYGDRLLYAFETPEYLFATYGKATTNEDGYAQVEIEPMFLETINTDSKNYHVFVSPYSKSTAYADYLEKDRFLIKSDKPNVEVSWQLVAYRKGYEDFYLETPETNGDKSPDLVQYPLENGNVKDYEEVDHDK</sequence>
<dbReference type="Proteomes" id="UP001180842">
    <property type="component" value="Unassembled WGS sequence"/>
</dbReference>
<organism evidence="2 3">
    <name type="scientific">Enterococcus pseudoavium</name>
    <dbReference type="NCBI Taxonomy" id="44007"/>
    <lineage>
        <taxon>Bacteria</taxon>
        <taxon>Bacillati</taxon>
        <taxon>Bacillota</taxon>
        <taxon>Bacilli</taxon>
        <taxon>Lactobacillales</taxon>
        <taxon>Enterococcaceae</taxon>
        <taxon>Enterococcus</taxon>
    </lineage>
</organism>
<comment type="caution">
    <text evidence="2">The sequence shown here is derived from an EMBL/GenBank/DDBJ whole genome shotgun (WGS) entry which is preliminary data.</text>
</comment>
<dbReference type="InterPro" id="IPR010572">
    <property type="entry name" value="Tail_dom"/>
</dbReference>
<dbReference type="RefSeq" id="WP_311797522.1">
    <property type="nucleotide sequence ID" value="NZ_JARQAI010000027.1"/>
</dbReference>
<evidence type="ECO:0000313" key="2">
    <source>
        <dbReference type="EMBL" id="MDT2738062.1"/>
    </source>
</evidence>